<dbReference type="Proteomes" id="UP001317822">
    <property type="component" value="Chromosome"/>
</dbReference>
<organism evidence="7 8">
    <name type="scientific">Lysobacter auxotrophicus</name>
    <dbReference type="NCBI Taxonomy" id="2992573"/>
    <lineage>
        <taxon>Bacteria</taxon>
        <taxon>Pseudomonadati</taxon>
        <taxon>Pseudomonadota</taxon>
        <taxon>Gammaproteobacteria</taxon>
        <taxon>Lysobacterales</taxon>
        <taxon>Lysobacteraceae</taxon>
        <taxon>Lysobacter</taxon>
    </lineage>
</organism>
<dbReference type="EMBL" id="AP027041">
    <property type="protein sequence ID" value="BDU18330.1"/>
    <property type="molecule type" value="Genomic_DNA"/>
</dbReference>
<dbReference type="RefSeq" id="WP_281780198.1">
    <property type="nucleotide sequence ID" value="NZ_AP027041.1"/>
</dbReference>
<comment type="subcellular location">
    <subcellularLocation>
        <location evidence="6">Cell membrane</location>
        <topology evidence="6">Multi-pass membrane protein</topology>
    </subcellularLocation>
    <subcellularLocation>
        <location evidence="1">Membrane</location>
        <topology evidence="1">Multi-pass membrane protein</topology>
    </subcellularLocation>
</comment>
<evidence type="ECO:0000313" key="7">
    <source>
        <dbReference type="EMBL" id="BDU18330.1"/>
    </source>
</evidence>
<proteinExistence type="inferred from homology"/>
<feature type="transmembrane region" description="Helical" evidence="6">
    <location>
        <begin position="246"/>
        <end position="264"/>
    </location>
</feature>
<dbReference type="Pfam" id="PF01925">
    <property type="entry name" value="TauE"/>
    <property type="match status" value="1"/>
</dbReference>
<evidence type="ECO:0000256" key="6">
    <source>
        <dbReference type="RuleBase" id="RU363041"/>
    </source>
</evidence>
<feature type="transmembrane region" description="Helical" evidence="6">
    <location>
        <begin position="214"/>
        <end position="234"/>
    </location>
</feature>
<keyword evidence="3 6" id="KW-0812">Transmembrane</keyword>
<evidence type="ECO:0000256" key="1">
    <source>
        <dbReference type="ARBA" id="ARBA00004141"/>
    </source>
</evidence>
<feature type="transmembrane region" description="Helical" evidence="6">
    <location>
        <begin position="183"/>
        <end position="202"/>
    </location>
</feature>
<keyword evidence="6" id="KW-1003">Cell membrane</keyword>
<feature type="transmembrane region" description="Helical" evidence="6">
    <location>
        <begin position="145"/>
        <end position="171"/>
    </location>
</feature>
<dbReference type="PANTHER" id="PTHR43483">
    <property type="entry name" value="MEMBRANE TRANSPORTER PROTEIN HI_0806-RELATED"/>
    <property type="match status" value="1"/>
</dbReference>
<evidence type="ECO:0000313" key="8">
    <source>
        <dbReference type="Proteomes" id="UP001317822"/>
    </source>
</evidence>
<feature type="transmembrane region" description="Helical" evidence="6">
    <location>
        <begin position="51"/>
        <end position="71"/>
    </location>
</feature>
<keyword evidence="5 6" id="KW-0472">Membrane</keyword>
<evidence type="ECO:0000256" key="5">
    <source>
        <dbReference type="ARBA" id="ARBA00023136"/>
    </source>
</evidence>
<accession>A0ABM8DI54</accession>
<keyword evidence="8" id="KW-1185">Reference proteome</keyword>
<dbReference type="PANTHER" id="PTHR43483:SF3">
    <property type="entry name" value="MEMBRANE TRANSPORTER PROTEIN HI_0806-RELATED"/>
    <property type="match status" value="1"/>
</dbReference>
<name>A0ABM8DI54_9GAMM</name>
<evidence type="ECO:0000256" key="2">
    <source>
        <dbReference type="ARBA" id="ARBA00009142"/>
    </source>
</evidence>
<reference evidence="7 8" key="1">
    <citation type="journal article" date="2023" name="Int. J. Syst. Evol. Microbiol.">
        <title>Physiological and genomic analyses of cobalamin (vitamin B12)-auxotrophy of Lysobacter auxotrophicus sp. nov., a methionine-auxotrophic chitinolytic bacterium isolated from chitin-treated soil.</title>
        <authorList>
            <person name="Saito A."/>
            <person name="Dohra H."/>
            <person name="Hamada M."/>
            <person name="Moriuchi R."/>
            <person name="Kotsuchibashi Y."/>
            <person name="Mori K."/>
        </authorList>
    </citation>
    <scope>NUCLEOTIDE SEQUENCE [LARGE SCALE GENOMIC DNA]</scope>
    <source>
        <strain evidence="7 8">5-21a</strain>
    </source>
</reference>
<gene>
    <name evidence="7" type="ORF">LA521A_35310</name>
</gene>
<comment type="similarity">
    <text evidence="2 6">Belongs to the 4-toluene sulfonate uptake permease (TSUP) (TC 2.A.102) family.</text>
</comment>
<evidence type="ECO:0000256" key="3">
    <source>
        <dbReference type="ARBA" id="ARBA00022692"/>
    </source>
</evidence>
<evidence type="ECO:0000256" key="4">
    <source>
        <dbReference type="ARBA" id="ARBA00022989"/>
    </source>
</evidence>
<feature type="transmembrane region" description="Helical" evidence="6">
    <location>
        <begin position="107"/>
        <end position="125"/>
    </location>
</feature>
<keyword evidence="4 6" id="KW-1133">Transmembrane helix</keyword>
<dbReference type="InterPro" id="IPR002781">
    <property type="entry name" value="TM_pro_TauE-like"/>
</dbReference>
<feature type="transmembrane region" description="Helical" evidence="6">
    <location>
        <begin position="77"/>
        <end position="95"/>
    </location>
</feature>
<feature type="transmembrane region" description="Helical" evidence="6">
    <location>
        <begin position="6"/>
        <end position="39"/>
    </location>
</feature>
<protein>
    <recommendedName>
        <fullName evidence="6">Probable membrane transporter protein</fullName>
    </recommendedName>
</protein>
<sequence length="266" mass="26241">MLLSLFVFLGLGAIAGVLAGLLGVGGGLVLVAALAWLLPGMGIPKEAAMHAALASSLASIVLTAAASARAHARRGSVLWPTVAWMVPGLLIGGWVGSGIAVHIDDDVLRWIVAGYCFLAAAQLIFGGARAGGGADVPAPRGVPMSAAGLGIGALSAVVGIGGGSMTVPLLVWRGVVPVRAVGTSSACGVAIGLASAVGYALHAPPGALPEYAVGYVYLPAAIGVAAASVFAAPYGTRLAHYLRGDTLKRVFAGFLVLVGTSLVFSG</sequence>